<comment type="subcellular location">
    <subcellularLocation>
        <location evidence="1">Endoplasmic reticulum membrane</location>
        <topology evidence="1">Single-pass type III membrane protein</topology>
    </subcellularLocation>
</comment>
<dbReference type="GO" id="GO:0031468">
    <property type="term" value="P:nuclear membrane reassembly"/>
    <property type="evidence" value="ECO:0007669"/>
    <property type="project" value="UniProtKB-ARBA"/>
</dbReference>
<dbReference type="GO" id="GO:0005789">
    <property type="term" value="C:endoplasmic reticulum membrane"/>
    <property type="evidence" value="ECO:0007669"/>
    <property type="project" value="UniProtKB-SubCell"/>
</dbReference>
<evidence type="ECO:0000256" key="13">
    <source>
        <dbReference type="ARBA" id="ARBA00056222"/>
    </source>
</evidence>
<keyword evidence="8" id="KW-0735">Signal-anchor</keyword>
<dbReference type="Pfam" id="PF03020">
    <property type="entry name" value="LEM"/>
    <property type="match status" value="1"/>
</dbReference>
<dbReference type="SMART" id="SM00248">
    <property type="entry name" value="ANK"/>
    <property type="match status" value="2"/>
</dbReference>
<dbReference type="InterPro" id="IPR056237">
    <property type="entry name" value="ANKLE2_3rd"/>
</dbReference>
<comment type="similarity">
    <text evidence="2">Belongs to the ANKLE2 family.</text>
</comment>
<evidence type="ECO:0000256" key="10">
    <source>
        <dbReference type="ARBA" id="ARBA00023043"/>
    </source>
</evidence>
<evidence type="ECO:0000256" key="16">
    <source>
        <dbReference type="ARBA" id="ARBA00081980"/>
    </source>
</evidence>
<dbReference type="Gene3D" id="1.25.40.20">
    <property type="entry name" value="Ankyrin repeat-containing domain"/>
    <property type="match status" value="1"/>
</dbReference>
<keyword evidence="4" id="KW-0132">Cell division</keyword>
<dbReference type="Gene3D" id="1.10.720.40">
    <property type="match status" value="1"/>
</dbReference>
<comment type="function">
    <text evidence="13">Involved in mitotic nuclear envelope reassembly by promoting dephosphorylation of BAF/BANF1 during mitotic exit. Coordinates the control of BAF/BANF1 dephosphorylation by inhibiting VRK1 kinase and promoting dephosphorylation of BAF/BANF1 by protein phosphatase 2A (PP2A), thereby facilitating nuclear envelope assembly. May regulate nuclear localization of VRK1 in non-dividing cells. It is unclear whether it acts as a real PP2A regulatory subunit or whether it is involved in recruitment of the PP2A complex. Involved in brain development.</text>
</comment>
<evidence type="ECO:0000256" key="3">
    <source>
        <dbReference type="ARBA" id="ARBA00022553"/>
    </source>
</evidence>
<reference evidence="19" key="2">
    <citation type="submission" date="2025-09" db="UniProtKB">
        <authorList>
            <consortium name="Ensembl"/>
        </authorList>
    </citation>
    <scope>IDENTIFICATION</scope>
</reference>
<dbReference type="Ensembl" id="ENSSANT00000081468.1">
    <property type="protein sequence ID" value="ENSSANP00000076656.1"/>
    <property type="gene ID" value="ENSSANG00000038164.1"/>
</dbReference>
<evidence type="ECO:0000256" key="15">
    <source>
        <dbReference type="ARBA" id="ARBA00074558"/>
    </source>
</evidence>
<evidence type="ECO:0000256" key="17">
    <source>
        <dbReference type="SAM" id="MobiDB-lite"/>
    </source>
</evidence>
<feature type="region of interest" description="Disordered" evidence="17">
    <location>
        <begin position="54"/>
        <end position="89"/>
    </location>
</feature>
<keyword evidence="6" id="KW-0498">Mitosis</keyword>
<reference evidence="19" key="1">
    <citation type="submission" date="2025-08" db="UniProtKB">
        <authorList>
            <consortium name="Ensembl"/>
        </authorList>
    </citation>
    <scope>IDENTIFICATION</scope>
</reference>
<dbReference type="Pfam" id="PF24567">
    <property type="entry name" value="ANKLE2_3rd"/>
    <property type="match status" value="1"/>
</dbReference>
<dbReference type="AlphaFoldDB" id="A0A671R0P1"/>
<dbReference type="FunFam" id="1.25.40.20:FF:000072">
    <property type="entry name" value="Ankyrin repeat and LEM domain containing 2"/>
    <property type="match status" value="1"/>
</dbReference>
<dbReference type="InterPro" id="IPR036770">
    <property type="entry name" value="Ankyrin_rpt-contain_sf"/>
</dbReference>
<evidence type="ECO:0000256" key="2">
    <source>
        <dbReference type="ARBA" id="ARBA00007597"/>
    </source>
</evidence>
<organism evidence="19 20">
    <name type="scientific">Sinocyclocheilus anshuiensis</name>
    <dbReference type="NCBI Taxonomy" id="1608454"/>
    <lineage>
        <taxon>Eukaryota</taxon>
        <taxon>Metazoa</taxon>
        <taxon>Chordata</taxon>
        <taxon>Craniata</taxon>
        <taxon>Vertebrata</taxon>
        <taxon>Euteleostomi</taxon>
        <taxon>Actinopterygii</taxon>
        <taxon>Neopterygii</taxon>
        <taxon>Teleostei</taxon>
        <taxon>Ostariophysi</taxon>
        <taxon>Cypriniformes</taxon>
        <taxon>Cyprinidae</taxon>
        <taxon>Cyprininae</taxon>
        <taxon>Sinocyclocheilus</taxon>
    </lineage>
</organism>
<dbReference type="GO" id="GO:0007399">
    <property type="term" value="P:nervous system development"/>
    <property type="evidence" value="ECO:0007669"/>
    <property type="project" value="UniProtKB-ARBA"/>
</dbReference>
<evidence type="ECO:0000256" key="14">
    <source>
        <dbReference type="ARBA" id="ARBA00063367"/>
    </source>
</evidence>
<keyword evidence="5" id="KW-0812">Transmembrane</keyword>
<keyword evidence="11" id="KW-0472">Membrane</keyword>
<name>A0A671R0P1_9TELE</name>
<evidence type="ECO:0000256" key="1">
    <source>
        <dbReference type="ARBA" id="ARBA00004643"/>
    </source>
</evidence>
<evidence type="ECO:0000256" key="5">
    <source>
        <dbReference type="ARBA" id="ARBA00022692"/>
    </source>
</evidence>
<dbReference type="Proteomes" id="UP000472260">
    <property type="component" value="Unassembled WGS sequence"/>
</dbReference>
<feature type="domain" description="LEM" evidence="18">
    <location>
        <begin position="5"/>
        <end position="49"/>
    </location>
</feature>
<evidence type="ECO:0000256" key="9">
    <source>
        <dbReference type="ARBA" id="ARBA00022989"/>
    </source>
</evidence>
<evidence type="ECO:0000256" key="12">
    <source>
        <dbReference type="ARBA" id="ARBA00023306"/>
    </source>
</evidence>
<sequence>MEAVLKRLQTLTADQLRNELTGAGLRCGPITATTRSLFEKKLARTLLGEAAVHSGSSLPAEELQQPISEQNREEVTGEAETPEPQTESPCVYYGVCPEPDDPAAEEGSLHVYGDKMKALKAVMKLKGARFKAFARKEDAENFAKGFCVSQLKPSPEKTSAVYKSIIKSAPRASRKCSVSSDAVNLEKANEFKSPRTQDLTANLRKTVESGDEEAFRELVWGNPRYLIGSGDNPTIVQEGCRYNILHVAAKENQAGIARLLLETLEEPEFMRLMYPNDNELMLQQRIRYIVDLYLNTPDKASNETPLHFACKFGCPEVVDVLCSHPSIDKHCRNKYDQKPSAVICERKNKSKEVKQRIMEYLEGLFYVPLLRAADNTLHPVICAPWCLASPESCDQLNRPDRMMESPKNPIMTVKAFAGPLNSSKAEEFHRLWKTPRREQAEYFHQILKTDSEHGAERVGRELAREMGLPWAEHWAFLGCFIDLCSSDGLKMLEEHLSFTEDRSSAGQSLNTSPALTRAARCDLKSKPRFNTFQMSNSEYRAPPNDRYSYNMQKELLGTNVTVKLLQCLVFSWFKGRSDGWSGAFRDPDEAFPVRDLLQEFEKVLLERSADSGCAADEDGSSCGSDEYFTADSSSSSFKSTHSRTHLSDSFIKTLLLSSSSDSSAFIVASNSPSKLDSDVLVALSDVEIEPLSYPSIIRWKNQILSYSPSQRQSHTESKNKTQISPISESHILLHSEIM</sequence>
<protein>
    <recommendedName>
        <fullName evidence="15">Ankyrin repeat and LEM domain-containing protein 2</fullName>
    </recommendedName>
    <alternativeName>
        <fullName evidence="16">LEM domain-containing protein 4</fullName>
    </alternativeName>
</protein>
<evidence type="ECO:0000256" key="7">
    <source>
        <dbReference type="ARBA" id="ARBA00022824"/>
    </source>
</evidence>
<accession>A0A671R0P1</accession>
<gene>
    <name evidence="19" type="primary">LOC107665457</name>
</gene>
<dbReference type="InterPro" id="IPR011015">
    <property type="entry name" value="LEM/LEM-like_dom_sf"/>
</dbReference>
<keyword evidence="20" id="KW-1185">Reference proteome</keyword>
<dbReference type="FunFam" id="1.10.720.40:FF:000001">
    <property type="entry name" value="LEM domain containing 2, isoform CRA_a"/>
    <property type="match status" value="1"/>
</dbReference>
<keyword evidence="7" id="KW-0256">Endoplasmic reticulum</keyword>
<dbReference type="InterPro" id="IPR003887">
    <property type="entry name" value="LEM_dom"/>
</dbReference>
<dbReference type="PANTHER" id="PTHR12349">
    <property type="entry name" value="ANKYRIN REPEAT AND LEM DOMAIN-CONTAINING PROTEIN 2"/>
    <property type="match status" value="1"/>
</dbReference>
<dbReference type="InterPro" id="IPR002110">
    <property type="entry name" value="Ankyrin_rpt"/>
</dbReference>
<evidence type="ECO:0000256" key="4">
    <source>
        <dbReference type="ARBA" id="ARBA00022618"/>
    </source>
</evidence>
<keyword evidence="3" id="KW-0597">Phosphoprotein</keyword>
<keyword evidence="12" id="KW-0131">Cell cycle</keyword>
<dbReference type="GO" id="GO:0051721">
    <property type="term" value="F:protein phosphatase 2A binding"/>
    <property type="evidence" value="ECO:0007669"/>
    <property type="project" value="TreeGrafter"/>
</dbReference>
<dbReference type="SUPFAM" id="SSF63451">
    <property type="entry name" value="LEM domain"/>
    <property type="match status" value="1"/>
</dbReference>
<dbReference type="SMART" id="SM00540">
    <property type="entry name" value="LEM"/>
    <property type="match status" value="1"/>
</dbReference>
<keyword evidence="9" id="KW-1133">Transmembrane helix</keyword>
<evidence type="ECO:0000259" key="18">
    <source>
        <dbReference type="PROSITE" id="PS50954"/>
    </source>
</evidence>
<dbReference type="PROSITE" id="PS50954">
    <property type="entry name" value="LEM"/>
    <property type="match status" value="1"/>
</dbReference>
<evidence type="ECO:0000256" key="8">
    <source>
        <dbReference type="ARBA" id="ARBA00022968"/>
    </source>
</evidence>
<evidence type="ECO:0000313" key="19">
    <source>
        <dbReference type="Ensembl" id="ENSSANP00000076656.1"/>
    </source>
</evidence>
<proteinExistence type="inferred from homology"/>
<dbReference type="PANTHER" id="PTHR12349:SF4">
    <property type="entry name" value="ANKYRIN REPEAT AND LEM DOMAIN-CONTAINING PROTEIN 2"/>
    <property type="match status" value="1"/>
</dbReference>
<evidence type="ECO:0000256" key="6">
    <source>
        <dbReference type="ARBA" id="ARBA00022776"/>
    </source>
</evidence>
<keyword evidence="10" id="KW-0040">ANK repeat</keyword>
<comment type="subunit">
    <text evidence="14">Interacts with BAF/BANF1. Interacts with protein phosphatase 2A (PP2A) components PPP2C (PPP2CA or PPP2CB) and PPP2R1A.</text>
</comment>
<dbReference type="Pfam" id="PF12796">
    <property type="entry name" value="Ank_2"/>
    <property type="match status" value="1"/>
</dbReference>
<dbReference type="GO" id="GO:0051301">
    <property type="term" value="P:cell division"/>
    <property type="evidence" value="ECO:0007669"/>
    <property type="project" value="UniProtKB-KW"/>
</dbReference>
<evidence type="ECO:0000313" key="20">
    <source>
        <dbReference type="Proteomes" id="UP000472260"/>
    </source>
</evidence>
<evidence type="ECO:0000256" key="11">
    <source>
        <dbReference type="ARBA" id="ARBA00023136"/>
    </source>
</evidence>
<dbReference type="SUPFAM" id="SSF48403">
    <property type="entry name" value="Ankyrin repeat"/>
    <property type="match status" value="1"/>
</dbReference>